<dbReference type="PANTHER" id="PTHR46033">
    <property type="entry name" value="PROTEIN MAIN-LIKE 2"/>
    <property type="match status" value="1"/>
</dbReference>
<name>A0ABR0QAR4_GOSAR</name>
<dbReference type="Pfam" id="PF10536">
    <property type="entry name" value="PMD"/>
    <property type="match status" value="2"/>
</dbReference>
<evidence type="ECO:0000313" key="2">
    <source>
        <dbReference type="EMBL" id="KAK5836240.1"/>
    </source>
</evidence>
<dbReference type="EMBL" id="JARKNE010000004">
    <property type="protein sequence ID" value="KAK5836240.1"/>
    <property type="molecule type" value="Genomic_DNA"/>
</dbReference>
<accession>A0ABR0QAR4</accession>
<sequence>MSYLELAGFGSATLISTFDLCYDLISALVEHWRLETHTFHLPCGECTITLEDVVLQLGLPIGGSAITGISVIVEPAALCHSLIRINATEHEVICTAQTYIMHIIGGILMPDVNNEKVHLMYSPLLANLQNVRSYSWGSAVLAMLYRELCRTTKPNAVDIVGCLLLLQSWALY</sequence>
<organism evidence="2 3">
    <name type="scientific">Gossypium arboreum</name>
    <name type="common">Tree cotton</name>
    <name type="synonym">Gossypium nanking</name>
    <dbReference type="NCBI Taxonomy" id="29729"/>
    <lineage>
        <taxon>Eukaryota</taxon>
        <taxon>Viridiplantae</taxon>
        <taxon>Streptophyta</taxon>
        <taxon>Embryophyta</taxon>
        <taxon>Tracheophyta</taxon>
        <taxon>Spermatophyta</taxon>
        <taxon>Magnoliopsida</taxon>
        <taxon>eudicotyledons</taxon>
        <taxon>Gunneridae</taxon>
        <taxon>Pentapetalae</taxon>
        <taxon>rosids</taxon>
        <taxon>malvids</taxon>
        <taxon>Malvales</taxon>
        <taxon>Malvaceae</taxon>
        <taxon>Malvoideae</taxon>
        <taxon>Gossypium</taxon>
    </lineage>
</organism>
<dbReference type="Proteomes" id="UP001358586">
    <property type="component" value="Chromosome 4"/>
</dbReference>
<evidence type="ECO:0000313" key="3">
    <source>
        <dbReference type="Proteomes" id="UP001358586"/>
    </source>
</evidence>
<feature type="domain" description="Aminotransferase-like plant mobile" evidence="1">
    <location>
        <begin position="8"/>
        <end position="85"/>
    </location>
</feature>
<evidence type="ECO:0000259" key="1">
    <source>
        <dbReference type="Pfam" id="PF10536"/>
    </source>
</evidence>
<reference evidence="2 3" key="1">
    <citation type="submission" date="2023-03" db="EMBL/GenBank/DDBJ databases">
        <title>WGS of Gossypium arboreum.</title>
        <authorList>
            <person name="Yu D."/>
        </authorList>
    </citation>
    <scope>NUCLEOTIDE SEQUENCE [LARGE SCALE GENOMIC DNA]</scope>
    <source>
        <tissue evidence="2">Leaf</tissue>
    </source>
</reference>
<comment type="caution">
    <text evidence="2">The sequence shown here is derived from an EMBL/GenBank/DDBJ whole genome shotgun (WGS) entry which is preliminary data.</text>
</comment>
<proteinExistence type="predicted"/>
<protein>
    <recommendedName>
        <fullName evidence="1">Aminotransferase-like plant mobile domain-containing protein</fullName>
    </recommendedName>
</protein>
<dbReference type="InterPro" id="IPR044824">
    <property type="entry name" value="MAIN-like"/>
</dbReference>
<feature type="domain" description="Aminotransferase-like plant mobile" evidence="1">
    <location>
        <begin position="94"/>
        <end position="171"/>
    </location>
</feature>
<keyword evidence="3" id="KW-1185">Reference proteome</keyword>
<dbReference type="PANTHER" id="PTHR46033:SF8">
    <property type="entry name" value="PROTEIN MAINTENANCE OF MERISTEMS-LIKE"/>
    <property type="match status" value="1"/>
</dbReference>
<gene>
    <name evidence="2" type="ORF">PVK06_012011</name>
</gene>
<dbReference type="InterPro" id="IPR019557">
    <property type="entry name" value="AminoTfrase-like_pln_mobile"/>
</dbReference>